<comment type="similarity">
    <text evidence="3">Belongs to the borealin family.</text>
</comment>
<dbReference type="InterPro" id="IPR018867">
    <property type="entry name" value="Cell_div_borealin"/>
</dbReference>
<dbReference type="OrthoDB" id="6360905at2759"/>
<keyword evidence="6" id="KW-0498">Mitosis</keyword>
<evidence type="ECO:0000256" key="3">
    <source>
        <dbReference type="ARBA" id="ARBA00009914"/>
    </source>
</evidence>
<feature type="domain" description="Borealin C-terminal" evidence="14">
    <location>
        <begin position="174"/>
        <end position="287"/>
    </location>
</feature>
<protein>
    <recommendedName>
        <fullName evidence="10">Borealin</fullName>
    </recommendedName>
    <alternativeName>
        <fullName evidence="11">Cell division cycle-associated protein 8</fullName>
    </alternativeName>
</protein>
<comment type="subcellular location">
    <subcellularLocation>
        <location evidence="2">Chromosome</location>
        <location evidence="2">Centromere</location>
    </subcellularLocation>
    <subcellularLocation>
        <location evidence="1">Nucleus</location>
    </subcellularLocation>
</comment>
<gene>
    <name evidence="15" type="ORF">GDO86_003636</name>
</gene>
<evidence type="ECO:0000259" key="13">
    <source>
        <dbReference type="Pfam" id="PF10444"/>
    </source>
</evidence>
<dbReference type="Proteomes" id="UP000812440">
    <property type="component" value="Chromosome 2"/>
</dbReference>
<feature type="region of interest" description="Disordered" evidence="12">
    <location>
        <begin position="145"/>
        <end position="187"/>
    </location>
</feature>
<dbReference type="EMBL" id="JAACNH010000002">
    <property type="protein sequence ID" value="KAG8451499.1"/>
    <property type="molecule type" value="Genomic_DNA"/>
</dbReference>
<evidence type="ECO:0000313" key="15">
    <source>
        <dbReference type="EMBL" id="KAG8451499.1"/>
    </source>
</evidence>
<evidence type="ECO:0000259" key="14">
    <source>
        <dbReference type="Pfam" id="PF10512"/>
    </source>
</evidence>
<keyword evidence="16" id="KW-1185">Reference proteome</keyword>
<feature type="domain" description="Borealin N-terminal" evidence="13">
    <location>
        <begin position="33"/>
        <end position="87"/>
    </location>
</feature>
<evidence type="ECO:0000256" key="1">
    <source>
        <dbReference type="ARBA" id="ARBA00004123"/>
    </source>
</evidence>
<evidence type="ECO:0000256" key="8">
    <source>
        <dbReference type="ARBA" id="ARBA00023306"/>
    </source>
</evidence>
<dbReference type="GO" id="GO:0000775">
    <property type="term" value="C:chromosome, centromeric region"/>
    <property type="evidence" value="ECO:0007669"/>
    <property type="project" value="UniProtKB-SubCell"/>
</dbReference>
<evidence type="ECO:0000313" key="16">
    <source>
        <dbReference type="Proteomes" id="UP000812440"/>
    </source>
</evidence>
<reference evidence="15" key="1">
    <citation type="thesis" date="2020" institute="ProQuest LLC" country="789 East Eisenhower Parkway, Ann Arbor, MI, USA">
        <title>Comparative Genomics and Chromosome Evolution.</title>
        <authorList>
            <person name="Mudd A.B."/>
        </authorList>
    </citation>
    <scope>NUCLEOTIDE SEQUENCE</scope>
    <source>
        <strain evidence="15">Female2</strain>
        <tissue evidence="15">Blood</tissue>
    </source>
</reference>
<dbReference type="InterPro" id="IPR018851">
    <property type="entry name" value="Borealin_N"/>
</dbReference>
<dbReference type="GO" id="GO:0051233">
    <property type="term" value="C:spindle midzone"/>
    <property type="evidence" value="ECO:0007669"/>
    <property type="project" value="TreeGrafter"/>
</dbReference>
<dbReference type="GO" id="GO:0032133">
    <property type="term" value="C:chromosome passenger complex"/>
    <property type="evidence" value="ECO:0007669"/>
    <property type="project" value="TreeGrafter"/>
</dbReference>
<keyword evidence="7" id="KW-0539">Nucleus</keyword>
<dbReference type="AlphaFoldDB" id="A0A8T2K2C8"/>
<evidence type="ECO:0000256" key="10">
    <source>
        <dbReference type="ARBA" id="ARBA00040949"/>
    </source>
</evidence>
<accession>A0A8T2K2C8</accession>
<evidence type="ECO:0000256" key="12">
    <source>
        <dbReference type="SAM" id="MobiDB-lite"/>
    </source>
</evidence>
<keyword evidence="4" id="KW-0158">Chromosome</keyword>
<evidence type="ECO:0000256" key="5">
    <source>
        <dbReference type="ARBA" id="ARBA00022618"/>
    </source>
</evidence>
<dbReference type="Gene3D" id="6.10.250.1900">
    <property type="match status" value="1"/>
</dbReference>
<dbReference type="GO" id="GO:0000070">
    <property type="term" value="P:mitotic sister chromatid segregation"/>
    <property type="evidence" value="ECO:0007669"/>
    <property type="project" value="TreeGrafter"/>
</dbReference>
<dbReference type="PANTHER" id="PTHR16040">
    <property type="entry name" value="AUSTRALIN, ISOFORM A-RELATED"/>
    <property type="match status" value="1"/>
</dbReference>
<sequence>MLRENCRFSVFIMAPAKKKNSRKQKLRTIKNEKLASFIKDFDSQVKVLTEELKANVASKLKEVDSLYNIEIIKLPMAIREMCWIDFFGKGGSLKALEEAAKVKVDMEEITSAVTKTPYKSDKAKKGKRGSCNTVENNLKSMLRTKSKAKVAAKKPSTARKARVSAAHLANASKRTSKRGQATPSGSCQTDVSVLGYTPAATPRIDTSIFKTPALRTPQIQEPVYTFSSNGSPLAGMDELFINVPVGDGKNIRLLASEVDSLEINKLDKQAFENIKLLSSRLEKFCKKLK</sequence>
<dbReference type="Pfam" id="PF10444">
    <property type="entry name" value="Nbl1_Borealin_N"/>
    <property type="match status" value="1"/>
</dbReference>
<keyword evidence="8" id="KW-0131">Cell cycle</keyword>
<evidence type="ECO:0000256" key="6">
    <source>
        <dbReference type="ARBA" id="ARBA00022776"/>
    </source>
</evidence>
<feature type="compositionally biased region" description="Basic residues" evidence="12">
    <location>
        <begin position="145"/>
        <end position="162"/>
    </location>
</feature>
<dbReference type="GO" id="GO:0005634">
    <property type="term" value="C:nucleus"/>
    <property type="evidence" value="ECO:0007669"/>
    <property type="project" value="UniProtKB-SubCell"/>
</dbReference>
<evidence type="ECO:0000256" key="9">
    <source>
        <dbReference type="ARBA" id="ARBA00023328"/>
    </source>
</evidence>
<keyword evidence="5" id="KW-0132">Cell division</keyword>
<keyword evidence="9" id="KW-0137">Centromere</keyword>
<evidence type="ECO:0000256" key="11">
    <source>
        <dbReference type="ARBA" id="ARBA00041323"/>
    </source>
</evidence>
<organism evidence="15 16">
    <name type="scientific">Hymenochirus boettgeri</name>
    <name type="common">Congo dwarf clawed frog</name>
    <dbReference type="NCBI Taxonomy" id="247094"/>
    <lineage>
        <taxon>Eukaryota</taxon>
        <taxon>Metazoa</taxon>
        <taxon>Chordata</taxon>
        <taxon>Craniata</taxon>
        <taxon>Vertebrata</taxon>
        <taxon>Euteleostomi</taxon>
        <taxon>Amphibia</taxon>
        <taxon>Batrachia</taxon>
        <taxon>Anura</taxon>
        <taxon>Pipoidea</taxon>
        <taxon>Pipidae</taxon>
        <taxon>Pipinae</taxon>
        <taxon>Hymenochirus</taxon>
    </lineage>
</organism>
<proteinExistence type="inferred from homology"/>
<dbReference type="GO" id="GO:0051301">
    <property type="term" value="P:cell division"/>
    <property type="evidence" value="ECO:0007669"/>
    <property type="project" value="UniProtKB-KW"/>
</dbReference>
<evidence type="ECO:0000256" key="7">
    <source>
        <dbReference type="ARBA" id="ARBA00023242"/>
    </source>
</evidence>
<evidence type="ECO:0000256" key="2">
    <source>
        <dbReference type="ARBA" id="ARBA00004584"/>
    </source>
</evidence>
<dbReference type="InterPro" id="IPR046466">
    <property type="entry name" value="Borealin_C"/>
</dbReference>
<name>A0A8T2K2C8_9PIPI</name>
<comment type="caution">
    <text evidence="15">The sequence shown here is derived from an EMBL/GenBank/DDBJ whole genome shotgun (WGS) entry which is preliminary data.</text>
</comment>
<dbReference type="PANTHER" id="PTHR16040:SF6">
    <property type="entry name" value="BOREALIN"/>
    <property type="match status" value="1"/>
</dbReference>
<dbReference type="Gene3D" id="6.10.140.560">
    <property type="match status" value="1"/>
</dbReference>
<evidence type="ECO:0000256" key="4">
    <source>
        <dbReference type="ARBA" id="ARBA00022454"/>
    </source>
</evidence>
<feature type="compositionally biased region" description="Polar residues" evidence="12">
    <location>
        <begin position="178"/>
        <end position="187"/>
    </location>
</feature>
<dbReference type="Pfam" id="PF10512">
    <property type="entry name" value="Borealin"/>
    <property type="match status" value="1"/>
</dbReference>